<dbReference type="InterPro" id="IPR005939">
    <property type="entry name" value="BLH_phosphatase-like"/>
</dbReference>
<gene>
    <name evidence="2" type="ORF">SU32_02160</name>
</gene>
<organism evidence="2 3">
    <name type="scientific">Ahrensia marina</name>
    <dbReference type="NCBI Taxonomy" id="1514904"/>
    <lineage>
        <taxon>Bacteria</taxon>
        <taxon>Pseudomonadati</taxon>
        <taxon>Pseudomonadota</taxon>
        <taxon>Alphaproteobacteria</taxon>
        <taxon>Hyphomicrobiales</taxon>
        <taxon>Ahrensiaceae</taxon>
        <taxon>Ahrensia</taxon>
    </lineage>
</organism>
<dbReference type="EMBL" id="JXMU01000002">
    <property type="protein sequence ID" value="KPB02699.1"/>
    <property type="molecule type" value="Genomic_DNA"/>
</dbReference>
<proteinExistence type="predicted"/>
<feature type="domain" description="Beta-lactamase hydrolase-like protein phosphatase-like" evidence="1">
    <location>
        <begin position="6"/>
        <end position="111"/>
    </location>
</feature>
<evidence type="ECO:0000259" key="1">
    <source>
        <dbReference type="Pfam" id="PF04273"/>
    </source>
</evidence>
<protein>
    <submittedName>
        <fullName evidence="2">Oxidoreductase</fullName>
    </submittedName>
</protein>
<dbReference type="GO" id="GO:0016787">
    <property type="term" value="F:hydrolase activity"/>
    <property type="evidence" value="ECO:0007669"/>
    <property type="project" value="InterPro"/>
</dbReference>
<evidence type="ECO:0000313" key="2">
    <source>
        <dbReference type="EMBL" id="KPB02699.1"/>
    </source>
</evidence>
<dbReference type="Proteomes" id="UP000038011">
    <property type="component" value="Unassembled WGS sequence"/>
</dbReference>
<reference evidence="2 3" key="1">
    <citation type="submission" date="2015-01" db="EMBL/GenBank/DDBJ databases">
        <title>Ahrensia donghaiensis sp. nov., a novel dimethylsulphoniopropionate-cleavage bacterium isolated from seawater and emended descriptions of the genus Ahrensia and Ahrensia kielensis.</title>
        <authorList>
            <person name="Liu J."/>
        </authorList>
    </citation>
    <scope>NUCLEOTIDE SEQUENCE [LARGE SCALE GENOMIC DNA]</scope>
    <source>
        <strain evidence="2 3">LZD062</strain>
    </source>
</reference>
<keyword evidence="3" id="KW-1185">Reference proteome</keyword>
<comment type="caution">
    <text evidence="2">The sequence shown here is derived from an EMBL/GenBank/DDBJ whole genome shotgun (WGS) entry which is preliminary data.</text>
</comment>
<dbReference type="SUPFAM" id="SSF52799">
    <property type="entry name" value="(Phosphotyrosine protein) phosphatases II"/>
    <property type="match status" value="1"/>
</dbReference>
<evidence type="ECO:0000313" key="3">
    <source>
        <dbReference type="Proteomes" id="UP000038011"/>
    </source>
</evidence>
<dbReference type="RefSeq" id="WP_053997820.1">
    <property type="nucleotide sequence ID" value="NZ_JXMU01000002.1"/>
</dbReference>
<dbReference type="InterPro" id="IPR029021">
    <property type="entry name" value="Prot-tyrosine_phosphatase-like"/>
</dbReference>
<accession>A0A0M9GPZ8</accession>
<sequence>MSLPADYRKIDDEVAVSGQISPEQVADIKAAGYKSIICNRPDGEAVDQPNYELIEAAAVEAGIAIRFIPVTKMGMTQENIEDTRTALDDLERPIYAYCRSGTRSTNLYGMAINQS</sequence>
<dbReference type="PATRIC" id="fig|1514904.3.peg.1633"/>
<dbReference type="STRING" id="1514904.SU32_02160"/>
<dbReference type="AlphaFoldDB" id="A0A0M9GPZ8"/>
<dbReference type="Gene3D" id="3.90.190.10">
    <property type="entry name" value="Protein tyrosine phosphatase superfamily"/>
    <property type="match status" value="1"/>
</dbReference>
<name>A0A0M9GPZ8_9HYPH</name>
<dbReference type="Pfam" id="PF04273">
    <property type="entry name" value="BLH_phosphatase"/>
    <property type="match status" value="1"/>
</dbReference>
<dbReference type="NCBIfam" id="TIGR01244">
    <property type="entry name" value="TIGR01244 family sulfur transferase"/>
    <property type="match status" value="1"/>
</dbReference>